<keyword evidence="8" id="KW-1185">Reference proteome</keyword>
<comment type="similarity">
    <text evidence="1">Belongs to the sigma-70 factor family. ECF subfamily.</text>
</comment>
<comment type="caution">
    <text evidence="7">The sequence shown here is derived from an EMBL/GenBank/DDBJ whole genome shotgun (WGS) entry which is preliminary data.</text>
</comment>
<evidence type="ECO:0000256" key="4">
    <source>
        <dbReference type="ARBA" id="ARBA00023163"/>
    </source>
</evidence>
<proteinExistence type="inferred from homology"/>
<dbReference type="Pfam" id="PF04542">
    <property type="entry name" value="Sigma70_r2"/>
    <property type="match status" value="1"/>
</dbReference>
<keyword evidence="3" id="KW-0731">Sigma factor</keyword>
<evidence type="ECO:0000259" key="6">
    <source>
        <dbReference type="Pfam" id="PF08281"/>
    </source>
</evidence>
<evidence type="ECO:0000259" key="5">
    <source>
        <dbReference type="Pfam" id="PF04542"/>
    </source>
</evidence>
<dbReference type="InterPro" id="IPR036388">
    <property type="entry name" value="WH-like_DNA-bd_sf"/>
</dbReference>
<organism evidence="7 8">
    <name type="scientific">Novosphingobium umbonatum</name>
    <dbReference type="NCBI Taxonomy" id="1908524"/>
    <lineage>
        <taxon>Bacteria</taxon>
        <taxon>Pseudomonadati</taxon>
        <taxon>Pseudomonadota</taxon>
        <taxon>Alphaproteobacteria</taxon>
        <taxon>Sphingomonadales</taxon>
        <taxon>Sphingomonadaceae</taxon>
        <taxon>Novosphingobium</taxon>
    </lineage>
</organism>
<dbReference type="SUPFAM" id="SSF88659">
    <property type="entry name" value="Sigma3 and sigma4 domains of RNA polymerase sigma factors"/>
    <property type="match status" value="1"/>
</dbReference>
<evidence type="ECO:0000256" key="1">
    <source>
        <dbReference type="ARBA" id="ARBA00010641"/>
    </source>
</evidence>
<dbReference type="GO" id="GO:0016987">
    <property type="term" value="F:sigma factor activity"/>
    <property type="evidence" value="ECO:0007669"/>
    <property type="project" value="UniProtKB-KW"/>
</dbReference>
<dbReference type="Proteomes" id="UP000282837">
    <property type="component" value="Unassembled WGS sequence"/>
</dbReference>
<evidence type="ECO:0000313" key="8">
    <source>
        <dbReference type="Proteomes" id="UP000282837"/>
    </source>
</evidence>
<dbReference type="Pfam" id="PF08281">
    <property type="entry name" value="Sigma70_r4_2"/>
    <property type="match status" value="1"/>
</dbReference>
<dbReference type="InterPro" id="IPR039425">
    <property type="entry name" value="RNA_pol_sigma-70-like"/>
</dbReference>
<dbReference type="InterPro" id="IPR014284">
    <property type="entry name" value="RNA_pol_sigma-70_dom"/>
</dbReference>
<protein>
    <submittedName>
        <fullName evidence="7">Sigma-70 family RNA polymerase sigma factor</fullName>
    </submittedName>
</protein>
<dbReference type="SUPFAM" id="SSF88946">
    <property type="entry name" value="Sigma2 domain of RNA polymerase sigma factors"/>
    <property type="match status" value="1"/>
</dbReference>
<feature type="domain" description="RNA polymerase sigma-70 region 2" evidence="5">
    <location>
        <begin position="12"/>
        <end position="71"/>
    </location>
</feature>
<dbReference type="PANTHER" id="PTHR43133">
    <property type="entry name" value="RNA POLYMERASE ECF-TYPE SIGMA FACTO"/>
    <property type="match status" value="1"/>
</dbReference>
<evidence type="ECO:0000313" key="7">
    <source>
        <dbReference type="EMBL" id="RVU02292.1"/>
    </source>
</evidence>
<evidence type="ECO:0000256" key="2">
    <source>
        <dbReference type="ARBA" id="ARBA00023015"/>
    </source>
</evidence>
<dbReference type="InterPro" id="IPR013325">
    <property type="entry name" value="RNA_pol_sigma_r2"/>
</dbReference>
<dbReference type="CDD" id="cd06171">
    <property type="entry name" value="Sigma70_r4"/>
    <property type="match status" value="1"/>
</dbReference>
<dbReference type="InterPro" id="IPR013324">
    <property type="entry name" value="RNA_pol_sigma_r3/r4-like"/>
</dbReference>
<dbReference type="OrthoDB" id="7190058at2"/>
<keyword evidence="2" id="KW-0805">Transcription regulation</keyword>
<name>A0A437MXA2_9SPHN</name>
<keyword evidence="4" id="KW-0804">Transcription</keyword>
<dbReference type="InterPro" id="IPR007627">
    <property type="entry name" value="RNA_pol_sigma70_r2"/>
</dbReference>
<sequence length="163" mass="19615">MEEELRDKRFWRRVLTKIRRNVHHDDAEDALHSAFLRLHRYRRDHCVDDNEAFLIRAARNVAIDGFRRQERFTQKDFDEICLELADSSPLQDEVFETRARLHYIQQCLDQLTPRTRQIFEMHRLDNLKYREIAERLGISQSAVEKHIAKAALFIGQWAKKRDA</sequence>
<dbReference type="GO" id="GO:0003677">
    <property type="term" value="F:DNA binding"/>
    <property type="evidence" value="ECO:0007669"/>
    <property type="project" value="InterPro"/>
</dbReference>
<evidence type="ECO:0000256" key="3">
    <source>
        <dbReference type="ARBA" id="ARBA00023082"/>
    </source>
</evidence>
<dbReference type="GO" id="GO:0006352">
    <property type="term" value="P:DNA-templated transcription initiation"/>
    <property type="evidence" value="ECO:0007669"/>
    <property type="project" value="InterPro"/>
</dbReference>
<feature type="domain" description="RNA polymerase sigma factor 70 region 4 type 2" evidence="6">
    <location>
        <begin position="102"/>
        <end position="150"/>
    </location>
</feature>
<dbReference type="InterPro" id="IPR013249">
    <property type="entry name" value="RNA_pol_sigma70_r4_t2"/>
</dbReference>
<reference evidence="7 8" key="1">
    <citation type="submission" date="2019-01" db="EMBL/GenBank/DDBJ databases">
        <authorList>
            <person name="Chen W.-M."/>
        </authorList>
    </citation>
    <scope>NUCLEOTIDE SEQUENCE [LARGE SCALE GENOMIC DNA]</scope>
    <source>
        <strain evidence="7 8">FSY-9</strain>
    </source>
</reference>
<dbReference type="EMBL" id="SACO01000022">
    <property type="protein sequence ID" value="RVU02292.1"/>
    <property type="molecule type" value="Genomic_DNA"/>
</dbReference>
<dbReference type="NCBIfam" id="TIGR02937">
    <property type="entry name" value="sigma70-ECF"/>
    <property type="match status" value="1"/>
</dbReference>
<dbReference type="PANTHER" id="PTHR43133:SF63">
    <property type="entry name" value="RNA POLYMERASE SIGMA FACTOR FECI-RELATED"/>
    <property type="match status" value="1"/>
</dbReference>
<dbReference type="AlphaFoldDB" id="A0A437MXA2"/>
<dbReference type="RefSeq" id="WP_127711893.1">
    <property type="nucleotide sequence ID" value="NZ_SACO01000022.1"/>
</dbReference>
<gene>
    <name evidence="7" type="ORF">EOE18_17415</name>
</gene>
<dbReference type="Gene3D" id="1.10.1740.10">
    <property type="match status" value="1"/>
</dbReference>
<dbReference type="Gene3D" id="1.10.10.10">
    <property type="entry name" value="Winged helix-like DNA-binding domain superfamily/Winged helix DNA-binding domain"/>
    <property type="match status" value="1"/>
</dbReference>
<accession>A0A437MXA2</accession>